<sequence length="261" mass="28245">MFQHIKTEISQYVGTIIIDRQEARNALNKATIEDLQIVLNEFEAHPELRVIVITGAGERAFVAGADIKELHDRTMLEALMPGMQGIYTRIEQSSKVTIAVMNGNALGGGCELALACDLRIAANHAKIGLPELNLGIIPGAGGTQRLTRMIGRGRTLEMILTGKLVDGVEAERIGLVTLSVDGSKLKEATDHLVNSILSKGTLAVKLAKMVVNKGQDVDLDTALLLEKLAQTVAFASEEKQEGTTAFLEKRKPNYYKARTGI</sequence>
<organism evidence="4 5">
    <name type="scientific">Metabacillus sediminilitoris</name>
    <dbReference type="NCBI Taxonomy" id="2567941"/>
    <lineage>
        <taxon>Bacteria</taxon>
        <taxon>Bacillati</taxon>
        <taxon>Bacillota</taxon>
        <taxon>Bacilli</taxon>
        <taxon>Bacillales</taxon>
        <taxon>Bacillaceae</taxon>
        <taxon>Metabacillus</taxon>
    </lineage>
</organism>
<dbReference type="PANTHER" id="PTHR11941:SF54">
    <property type="entry name" value="ENOYL-COA HYDRATASE, MITOCHONDRIAL"/>
    <property type="match status" value="1"/>
</dbReference>
<comment type="similarity">
    <text evidence="1 3">Belongs to the enoyl-CoA hydratase/isomerase family.</text>
</comment>
<reference evidence="4 5" key="1">
    <citation type="submission" date="2019-04" db="EMBL/GenBank/DDBJ databases">
        <title>Bacillus sediminilitoris sp. nov., isolated from a tidal flat sediment on the East China Sea.</title>
        <authorList>
            <person name="Wei Y."/>
            <person name="Mao H."/>
            <person name="Fang J."/>
        </authorList>
    </citation>
    <scope>NUCLEOTIDE SEQUENCE [LARGE SCALE GENOMIC DNA]</scope>
    <source>
        <strain evidence="4 5">DSL-17</strain>
    </source>
</reference>
<dbReference type="AlphaFoldDB" id="A0A4S4BQJ8"/>
<dbReference type="GO" id="GO:0016836">
    <property type="term" value="F:hydro-lyase activity"/>
    <property type="evidence" value="ECO:0007669"/>
    <property type="project" value="UniProtKB-ARBA"/>
</dbReference>
<dbReference type="FunFam" id="1.10.12.10:FF:000001">
    <property type="entry name" value="Probable enoyl-CoA hydratase, mitochondrial"/>
    <property type="match status" value="1"/>
</dbReference>
<dbReference type="InterPro" id="IPR018376">
    <property type="entry name" value="Enoyl-CoA_hyd/isom_CS"/>
</dbReference>
<gene>
    <name evidence="4" type="ORF">E6W99_19850</name>
</gene>
<dbReference type="RefSeq" id="WP_136357032.1">
    <property type="nucleotide sequence ID" value="NZ_CP046266.1"/>
</dbReference>
<evidence type="ECO:0000256" key="3">
    <source>
        <dbReference type="RuleBase" id="RU003707"/>
    </source>
</evidence>
<dbReference type="InterPro" id="IPR014748">
    <property type="entry name" value="Enoyl-CoA_hydra_C"/>
</dbReference>
<dbReference type="Pfam" id="PF00378">
    <property type="entry name" value="ECH_1"/>
    <property type="match status" value="1"/>
</dbReference>
<evidence type="ECO:0000256" key="1">
    <source>
        <dbReference type="ARBA" id="ARBA00005254"/>
    </source>
</evidence>
<proteinExistence type="inferred from homology"/>
<dbReference type="FunFam" id="3.90.226.10:FF:000009">
    <property type="entry name" value="Carnitinyl-CoA dehydratase"/>
    <property type="match status" value="1"/>
</dbReference>
<dbReference type="PANTHER" id="PTHR11941">
    <property type="entry name" value="ENOYL-COA HYDRATASE-RELATED"/>
    <property type="match status" value="1"/>
</dbReference>
<dbReference type="CDD" id="cd06558">
    <property type="entry name" value="crotonase-like"/>
    <property type="match status" value="1"/>
</dbReference>
<dbReference type="InterPro" id="IPR001753">
    <property type="entry name" value="Enoyl-CoA_hydra/iso"/>
</dbReference>
<dbReference type="SUPFAM" id="SSF52096">
    <property type="entry name" value="ClpP/crotonase"/>
    <property type="match status" value="1"/>
</dbReference>
<dbReference type="PROSITE" id="PS00166">
    <property type="entry name" value="ENOYL_COA_HYDRATASE"/>
    <property type="match status" value="1"/>
</dbReference>
<dbReference type="Proteomes" id="UP000310334">
    <property type="component" value="Unassembled WGS sequence"/>
</dbReference>
<accession>A0A4S4BQJ8</accession>
<evidence type="ECO:0000256" key="2">
    <source>
        <dbReference type="ARBA" id="ARBA00023239"/>
    </source>
</evidence>
<keyword evidence="5" id="KW-1185">Reference proteome</keyword>
<protein>
    <submittedName>
        <fullName evidence="4">Enoyl-CoA hydratase/isomerase family protein</fullName>
    </submittedName>
</protein>
<dbReference type="GO" id="GO:0016853">
    <property type="term" value="F:isomerase activity"/>
    <property type="evidence" value="ECO:0007669"/>
    <property type="project" value="UniProtKB-KW"/>
</dbReference>
<dbReference type="Gene3D" id="1.10.12.10">
    <property type="entry name" value="Lyase 2-enoyl-coa Hydratase, Chain A, domain 2"/>
    <property type="match status" value="1"/>
</dbReference>
<evidence type="ECO:0000313" key="4">
    <source>
        <dbReference type="EMBL" id="THF77230.1"/>
    </source>
</evidence>
<dbReference type="GO" id="GO:0006635">
    <property type="term" value="P:fatty acid beta-oxidation"/>
    <property type="evidence" value="ECO:0007669"/>
    <property type="project" value="TreeGrafter"/>
</dbReference>
<dbReference type="OrthoDB" id="9775794at2"/>
<keyword evidence="4" id="KW-0413">Isomerase</keyword>
<dbReference type="InterPro" id="IPR029045">
    <property type="entry name" value="ClpP/crotonase-like_dom_sf"/>
</dbReference>
<comment type="caution">
    <text evidence="4">The sequence shown here is derived from an EMBL/GenBank/DDBJ whole genome shotgun (WGS) entry which is preliminary data.</text>
</comment>
<evidence type="ECO:0000313" key="5">
    <source>
        <dbReference type="Proteomes" id="UP000310334"/>
    </source>
</evidence>
<name>A0A4S4BQJ8_9BACI</name>
<keyword evidence="2" id="KW-0456">Lyase</keyword>
<dbReference type="Gene3D" id="3.90.226.10">
    <property type="entry name" value="2-enoyl-CoA Hydratase, Chain A, domain 1"/>
    <property type="match status" value="1"/>
</dbReference>
<dbReference type="EMBL" id="SSNT01000016">
    <property type="protein sequence ID" value="THF77230.1"/>
    <property type="molecule type" value="Genomic_DNA"/>
</dbReference>